<dbReference type="SUPFAM" id="SSF52540">
    <property type="entry name" value="P-loop containing nucleoside triphosphate hydrolases"/>
    <property type="match status" value="1"/>
</dbReference>
<evidence type="ECO:0000256" key="12">
    <source>
        <dbReference type="ARBA" id="ARBA00034808"/>
    </source>
</evidence>
<dbReference type="InterPro" id="IPR014016">
    <property type="entry name" value="UvrD-like_ATP-bd"/>
</dbReference>
<dbReference type="GO" id="GO:0016887">
    <property type="term" value="F:ATP hydrolysis activity"/>
    <property type="evidence" value="ECO:0007669"/>
    <property type="project" value="RHEA"/>
</dbReference>
<dbReference type="RefSeq" id="WP_145067969.1">
    <property type="nucleotide sequence ID" value="NZ_CP036287.1"/>
</dbReference>
<evidence type="ECO:0000313" key="18">
    <source>
        <dbReference type="Proteomes" id="UP000316921"/>
    </source>
</evidence>
<dbReference type="GO" id="GO:0003677">
    <property type="term" value="F:DNA binding"/>
    <property type="evidence" value="ECO:0007669"/>
    <property type="project" value="UniProtKB-KW"/>
</dbReference>
<evidence type="ECO:0000256" key="1">
    <source>
        <dbReference type="ARBA" id="ARBA00022722"/>
    </source>
</evidence>
<dbReference type="InterPro" id="IPR014017">
    <property type="entry name" value="DNA_helicase_UvrD-like_C"/>
</dbReference>
<feature type="domain" description="UvrD-like helicase C-terminal" evidence="16">
    <location>
        <begin position="503"/>
        <end position="817"/>
    </location>
</feature>
<dbReference type="SUPFAM" id="SSF52980">
    <property type="entry name" value="Restriction endonuclease-like"/>
    <property type="match status" value="1"/>
</dbReference>
<dbReference type="EMBL" id="CP036287">
    <property type="protein sequence ID" value="QDU68720.1"/>
    <property type="molecule type" value="Genomic_DNA"/>
</dbReference>
<dbReference type="GO" id="GO:0004527">
    <property type="term" value="F:exonuclease activity"/>
    <property type="evidence" value="ECO:0007669"/>
    <property type="project" value="UniProtKB-KW"/>
</dbReference>
<dbReference type="Proteomes" id="UP000316921">
    <property type="component" value="Chromosome"/>
</dbReference>
<dbReference type="Pfam" id="PF13361">
    <property type="entry name" value="UvrD_C"/>
    <property type="match status" value="2"/>
</dbReference>
<organism evidence="17 18">
    <name type="scientific">Engelhardtia mirabilis</name>
    <dbReference type="NCBI Taxonomy" id="2528011"/>
    <lineage>
        <taxon>Bacteria</taxon>
        <taxon>Pseudomonadati</taxon>
        <taxon>Planctomycetota</taxon>
        <taxon>Planctomycetia</taxon>
        <taxon>Planctomycetia incertae sedis</taxon>
        <taxon>Engelhardtia</taxon>
    </lineage>
</organism>
<name>A0A518BP15_9BACT</name>
<evidence type="ECO:0000256" key="5">
    <source>
        <dbReference type="ARBA" id="ARBA00022806"/>
    </source>
</evidence>
<keyword evidence="7 14" id="KW-0067">ATP-binding</keyword>
<dbReference type="Gene3D" id="3.90.320.10">
    <property type="match status" value="1"/>
</dbReference>
<dbReference type="InterPro" id="IPR027417">
    <property type="entry name" value="P-loop_NTPase"/>
</dbReference>
<evidence type="ECO:0000313" key="17">
    <source>
        <dbReference type="EMBL" id="QDU68720.1"/>
    </source>
</evidence>
<evidence type="ECO:0000256" key="6">
    <source>
        <dbReference type="ARBA" id="ARBA00022839"/>
    </source>
</evidence>
<dbReference type="Gene3D" id="3.40.50.300">
    <property type="entry name" value="P-loop containing nucleotide triphosphate hydrolases"/>
    <property type="match status" value="4"/>
</dbReference>
<dbReference type="EC" id="5.6.2.4" evidence="12"/>
<evidence type="ECO:0000256" key="7">
    <source>
        <dbReference type="ARBA" id="ARBA00022840"/>
    </source>
</evidence>
<reference evidence="17 18" key="1">
    <citation type="submission" date="2019-02" db="EMBL/GenBank/DDBJ databases">
        <title>Deep-cultivation of Planctomycetes and their phenomic and genomic characterization uncovers novel biology.</title>
        <authorList>
            <person name="Wiegand S."/>
            <person name="Jogler M."/>
            <person name="Boedeker C."/>
            <person name="Pinto D."/>
            <person name="Vollmers J."/>
            <person name="Rivas-Marin E."/>
            <person name="Kohn T."/>
            <person name="Peeters S.H."/>
            <person name="Heuer A."/>
            <person name="Rast P."/>
            <person name="Oberbeckmann S."/>
            <person name="Bunk B."/>
            <person name="Jeske O."/>
            <person name="Meyerdierks A."/>
            <person name="Storesund J.E."/>
            <person name="Kallscheuer N."/>
            <person name="Luecker S."/>
            <person name="Lage O.M."/>
            <person name="Pohl T."/>
            <person name="Merkel B.J."/>
            <person name="Hornburger P."/>
            <person name="Mueller R.-W."/>
            <person name="Bruemmer F."/>
            <person name="Labrenz M."/>
            <person name="Spormann A.M."/>
            <person name="Op den Camp H."/>
            <person name="Overmann J."/>
            <person name="Amann R."/>
            <person name="Jetten M.S.M."/>
            <person name="Mascher T."/>
            <person name="Medema M.H."/>
            <person name="Devos D.P."/>
            <person name="Kaster A.-K."/>
            <person name="Ovreas L."/>
            <person name="Rohde M."/>
            <person name="Galperin M.Y."/>
            <person name="Jogler C."/>
        </authorList>
    </citation>
    <scope>NUCLEOTIDE SEQUENCE [LARGE SCALE GENOMIC DNA]</scope>
    <source>
        <strain evidence="17 18">Pla133</strain>
    </source>
</reference>
<dbReference type="PROSITE" id="PS51217">
    <property type="entry name" value="UVRD_HELICASE_CTER"/>
    <property type="match status" value="1"/>
</dbReference>
<evidence type="ECO:0000256" key="11">
    <source>
        <dbReference type="ARBA" id="ARBA00034617"/>
    </source>
</evidence>
<accession>A0A518BP15</accession>
<keyword evidence="3" id="KW-0227">DNA damage</keyword>
<proteinExistence type="predicted"/>
<evidence type="ECO:0000256" key="13">
    <source>
        <dbReference type="ARBA" id="ARBA00048988"/>
    </source>
</evidence>
<keyword evidence="4 14" id="KW-0378">Hydrolase</keyword>
<keyword evidence="6" id="KW-0269">Exonuclease</keyword>
<protein>
    <recommendedName>
        <fullName evidence="12">DNA 3'-5' helicase</fullName>
        <ecNumber evidence="12">5.6.2.4</ecNumber>
    </recommendedName>
</protein>
<dbReference type="PANTHER" id="PTHR11070">
    <property type="entry name" value="UVRD / RECB / PCRA DNA HELICASE FAMILY MEMBER"/>
    <property type="match status" value="1"/>
</dbReference>
<evidence type="ECO:0000256" key="4">
    <source>
        <dbReference type="ARBA" id="ARBA00022801"/>
    </source>
</evidence>
<keyword evidence="18" id="KW-1185">Reference proteome</keyword>
<dbReference type="GO" id="GO:0005524">
    <property type="term" value="F:ATP binding"/>
    <property type="evidence" value="ECO:0007669"/>
    <property type="project" value="UniProtKB-UniRule"/>
</dbReference>
<keyword evidence="2 14" id="KW-0547">Nucleotide-binding</keyword>
<evidence type="ECO:0000259" key="15">
    <source>
        <dbReference type="PROSITE" id="PS51198"/>
    </source>
</evidence>
<sequence>MKLDRDSLRAADAAARVHATTQFDSPIVLQAGAGTGKTATLVARIVAWVTGPGWDCARELLGEVADAGQLARRTLSGVVAITFTEAAASEMSERVGGALAQLAAGERLPIGLHREALIAGDDELRARAAALRGAMEQLAVSTIHAFCGRLIAAHPFELGRHPEVAVDAEGDALEAVSREVVEDELARAYGDPGDEAWLRLAREGHGPAEIAETLFELLQAGARPHHFELDPLGERPVRALAERASAALRALHELLGPKVGDLGRAKKTIELAQALSAALGHFDQGPLELAAVLHCVDAELLEGSFDAKLTEFAKGSLGKAETDALGDDSAELAAAARDVQALLRHLRKLDPELLDAGRAVIAPLLTDARERLRRRGVASFDDLLADAADLLRNDAAALERERRRIDQLLVDEFQDTDERQCDIVRWLALRGPRADRPGLFVVGDPKQSIYGWRRADLAAFERFVADVEAEGGSVEQLVVNYRSSEAVLDEVGRAMEWVMLPEPGIQAHYEPLVVPASGADPKTAPPEGEPALEYRLYGELDTEGSAAKLGKLSRTLATRRDAEAVAEDIAGLHAAGRIAWGDCAILMRSTGDLDQYLDALKRRGVPYSVARDKSYYRRREVIDAAALLRAIADPGDLLALVTWLRSPAVGVPDGALLPLWRAGLPAHAVALDRPGGAALAGLEAAVERARAELPAGLPGLEHIDGWHHAAIDGLRALGELRQSLRTDPAELFVDRLRRRTLVEGTEAARFLGAYRVANLERFFARLVTALEDAAGDQTRVARALRRAVAESRESEEGRPREAGEDAVQVMTIHRSKGLEFRCVYLAQLHKESAGNRLPPVELEGYHAPSGEEHTAYVLFGAPSLDRDLLVARRERTEAAERVRTLYVAMTRASARLVCGSGWVDERFAGGNGPQFAKSHAELLDAREGVPTDLGALLAQLAGEDPAEAFVDDAHGARFRLVAPDDGATAAGREEVRPTDLARAARDVATLVAARAAARERAARPLVAPASADAHHLLERAFAESRLSSEDNRTAAPADATSLGSQAAMWIGSAVHGALEALDLEADLGPQLDAAEAQALEQLAVTFSGETRDAGLDRARALFEALRTGPLPTRLVELREGLLARELPVLLPPAPEEFAPTDPLGAWSGAIDLVYRDPGTDEVVVVDFKTDAVESKAARVERETVYAPQLARYARAVQEALDLPRRPRCELWWIATGEISTVLDPIG</sequence>
<evidence type="ECO:0000256" key="9">
    <source>
        <dbReference type="ARBA" id="ARBA00023204"/>
    </source>
</evidence>
<dbReference type="PANTHER" id="PTHR11070:SF23">
    <property type="entry name" value="RECBCD ENZYME SUBUNIT RECB"/>
    <property type="match status" value="1"/>
</dbReference>
<evidence type="ECO:0000259" key="16">
    <source>
        <dbReference type="PROSITE" id="PS51217"/>
    </source>
</evidence>
<feature type="domain" description="UvrD-like helicase ATP-binding" evidence="15">
    <location>
        <begin position="10"/>
        <end position="484"/>
    </location>
</feature>
<dbReference type="AlphaFoldDB" id="A0A518BP15"/>
<evidence type="ECO:0000256" key="3">
    <source>
        <dbReference type="ARBA" id="ARBA00022763"/>
    </source>
</evidence>
<feature type="binding site" evidence="14">
    <location>
        <begin position="31"/>
        <end position="38"/>
    </location>
    <ligand>
        <name>ATP</name>
        <dbReference type="ChEBI" id="CHEBI:30616"/>
    </ligand>
</feature>
<dbReference type="KEGG" id="pbap:Pla133_38230"/>
<dbReference type="InterPro" id="IPR000212">
    <property type="entry name" value="DNA_helicase_UvrD/REP"/>
</dbReference>
<dbReference type="GO" id="GO:0043138">
    <property type="term" value="F:3'-5' DNA helicase activity"/>
    <property type="evidence" value="ECO:0007669"/>
    <property type="project" value="UniProtKB-EC"/>
</dbReference>
<comment type="catalytic activity">
    <reaction evidence="13">
        <text>ATP + H2O = ADP + phosphate + H(+)</text>
        <dbReference type="Rhea" id="RHEA:13065"/>
        <dbReference type="ChEBI" id="CHEBI:15377"/>
        <dbReference type="ChEBI" id="CHEBI:15378"/>
        <dbReference type="ChEBI" id="CHEBI:30616"/>
        <dbReference type="ChEBI" id="CHEBI:43474"/>
        <dbReference type="ChEBI" id="CHEBI:456216"/>
        <dbReference type="EC" id="5.6.2.4"/>
    </reaction>
</comment>
<keyword evidence="1" id="KW-0540">Nuclease</keyword>
<dbReference type="Gene3D" id="1.10.486.10">
    <property type="entry name" value="PCRA, domain 4"/>
    <property type="match status" value="1"/>
</dbReference>
<dbReference type="GO" id="GO:0005829">
    <property type="term" value="C:cytosol"/>
    <property type="evidence" value="ECO:0007669"/>
    <property type="project" value="TreeGrafter"/>
</dbReference>
<keyword evidence="10" id="KW-0413">Isomerase</keyword>
<keyword evidence="9" id="KW-0234">DNA repair</keyword>
<dbReference type="PROSITE" id="PS51198">
    <property type="entry name" value="UVRD_HELICASE_ATP_BIND"/>
    <property type="match status" value="1"/>
</dbReference>
<evidence type="ECO:0000256" key="8">
    <source>
        <dbReference type="ARBA" id="ARBA00023125"/>
    </source>
</evidence>
<evidence type="ECO:0000256" key="10">
    <source>
        <dbReference type="ARBA" id="ARBA00023235"/>
    </source>
</evidence>
<keyword evidence="8" id="KW-0238">DNA-binding</keyword>
<dbReference type="InterPro" id="IPR011604">
    <property type="entry name" value="PDDEXK-like_dom_sf"/>
</dbReference>
<gene>
    <name evidence="17" type="primary">addA</name>
    <name evidence="17" type="ORF">Pla133_38230</name>
</gene>
<dbReference type="InterPro" id="IPR011335">
    <property type="entry name" value="Restrct_endonuc-II-like"/>
</dbReference>
<evidence type="ECO:0000256" key="2">
    <source>
        <dbReference type="ARBA" id="ARBA00022741"/>
    </source>
</evidence>
<dbReference type="GO" id="GO:0009338">
    <property type="term" value="C:exodeoxyribonuclease V complex"/>
    <property type="evidence" value="ECO:0007669"/>
    <property type="project" value="TreeGrafter"/>
</dbReference>
<dbReference type="Pfam" id="PF00580">
    <property type="entry name" value="UvrD-helicase"/>
    <property type="match status" value="1"/>
</dbReference>
<comment type="catalytic activity">
    <reaction evidence="11">
        <text>Couples ATP hydrolysis with the unwinding of duplex DNA by translocating in the 3'-5' direction.</text>
        <dbReference type="EC" id="5.6.2.4"/>
    </reaction>
</comment>
<dbReference type="GO" id="GO:0000725">
    <property type="term" value="P:recombinational repair"/>
    <property type="evidence" value="ECO:0007669"/>
    <property type="project" value="TreeGrafter"/>
</dbReference>
<evidence type="ECO:0000256" key="14">
    <source>
        <dbReference type="PROSITE-ProRule" id="PRU00560"/>
    </source>
</evidence>
<keyword evidence="5 14" id="KW-0347">Helicase</keyword>